<protein>
    <submittedName>
        <fullName evidence="1">Uncharacterized protein</fullName>
    </submittedName>
</protein>
<organism evidence="1 2">
    <name type="scientific">Solanum bulbocastanum</name>
    <name type="common">Wild potato</name>
    <dbReference type="NCBI Taxonomy" id="147425"/>
    <lineage>
        <taxon>Eukaryota</taxon>
        <taxon>Viridiplantae</taxon>
        <taxon>Streptophyta</taxon>
        <taxon>Embryophyta</taxon>
        <taxon>Tracheophyta</taxon>
        <taxon>Spermatophyta</taxon>
        <taxon>Magnoliopsida</taxon>
        <taxon>eudicotyledons</taxon>
        <taxon>Gunneridae</taxon>
        <taxon>Pentapetalae</taxon>
        <taxon>asterids</taxon>
        <taxon>lamiids</taxon>
        <taxon>Solanales</taxon>
        <taxon>Solanaceae</taxon>
        <taxon>Solanoideae</taxon>
        <taxon>Solaneae</taxon>
        <taxon>Solanum</taxon>
    </lineage>
</organism>
<name>A0AAN8YJ53_SOLBU</name>
<accession>A0AAN8YJ53</accession>
<evidence type="ECO:0000313" key="2">
    <source>
        <dbReference type="Proteomes" id="UP001371456"/>
    </source>
</evidence>
<dbReference type="EMBL" id="JBANQN010000003">
    <property type="protein sequence ID" value="KAK6794530.1"/>
    <property type="molecule type" value="Genomic_DNA"/>
</dbReference>
<evidence type="ECO:0000313" key="1">
    <source>
        <dbReference type="EMBL" id="KAK6794530.1"/>
    </source>
</evidence>
<reference evidence="1 2" key="1">
    <citation type="submission" date="2024-02" db="EMBL/GenBank/DDBJ databases">
        <title>de novo genome assembly of Solanum bulbocastanum strain 11H21.</title>
        <authorList>
            <person name="Hosaka A.J."/>
        </authorList>
    </citation>
    <scope>NUCLEOTIDE SEQUENCE [LARGE SCALE GENOMIC DNA]</scope>
    <source>
        <tissue evidence="1">Young leaves</tissue>
    </source>
</reference>
<sequence>MNRPRGSNVEK</sequence>
<gene>
    <name evidence="1" type="ORF">RDI58_007983</name>
</gene>
<dbReference type="Proteomes" id="UP001371456">
    <property type="component" value="Unassembled WGS sequence"/>
</dbReference>
<proteinExistence type="predicted"/>
<comment type="caution">
    <text evidence="1">The sequence shown here is derived from an EMBL/GenBank/DDBJ whole genome shotgun (WGS) entry which is preliminary data.</text>
</comment>
<keyword evidence="2" id="KW-1185">Reference proteome</keyword>